<dbReference type="OrthoDB" id="6402183at2"/>
<dbReference type="EMBL" id="LMZQ01000001">
    <property type="protein sequence ID" value="KRT17777.1"/>
    <property type="molecule type" value="Genomic_DNA"/>
</dbReference>
<protein>
    <submittedName>
        <fullName evidence="1">Uncharacterized protein</fullName>
    </submittedName>
</protein>
<evidence type="ECO:0000313" key="2">
    <source>
        <dbReference type="Proteomes" id="UP000051950"/>
    </source>
</evidence>
<accession>A0A0T5VV71</accession>
<gene>
    <name evidence="1" type="ORF">ASU31_00315</name>
</gene>
<name>A0A0T5VV71_9SPHI</name>
<keyword evidence="2" id="KW-1185">Reference proteome</keyword>
<sequence>MALKFLYIDDEAEKTSAGLITNLNDKETIEFKIEQPQTWNKQKYSLIDNGGLNDYDGLLLDFKLQFSDDKDSEVKYSGAELAQSIRNGVKSGSIRDIPIFLCSTEDFYISYFDRTSKDLFDKKYKKEKTLNTEQTKLELISFANAYTAIRENRETESIIKKQKEQDSDIQILDTELQCLETPHEIIYLLNNYFMQHSGLLIDEDLLAIRLGIDKAASKDWENFKEKFLADFKYVGVLHESYPRWWQFEINNWWTQTFGKSLSITSAEDRVERLSKQYDMHLISIALPKHQHYTTFWYKCRLSNTPLDAIDGLRTIEMPRYAWQDPNYISLGYLLSDVRETDAAYALLGPNERETFDELDREN</sequence>
<dbReference type="RefSeq" id="WP_057930406.1">
    <property type="nucleotide sequence ID" value="NZ_LMZQ01000001.1"/>
</dbReference>
<evidence type="ECO:0000313" key="1">
    <source>
        <dbReference type="EMBL" id="KRT17777.1"/>
    </source>
</evidence>
<proteinExistence type="predicted"/>
<reference evidence="1 2" key="1">
    <citation type="submission" date="2015-11" db="EMBL/GenBank/DDBJ databases">
        <title>Sequence of Pedobacter ginsenosidimutans.</title>
        <authorList>
            <person name="Carson E."/>
            <person name="Keyser V."/>
            <person name="Newman J."/>
            <person name="Miller J."/>
        </authorList>
    </citation>
    <scope>NUCLEOTIDE SEQUENCE [LARGE SCALE GENOMIC DNA]</scope>
    <source>
        <strain evidence="1 2">KACC 14530</strain>
    </source>
</reference>
<organism evidence="1 2">
    <name type="scientific">Pedobacter ginsenosidimutans</name>
    <dbReference type="NCBI Taxonomy" id="687842"/>
    <lineage>
        <taxon>Bacteria</taxon>
        <taxon>Pseudomonadati</taxon>
        <taxon>Bacteroidota</taxon>
        <taxon>Sphingobacteriia</taxon>
        <taxon>Sphingobacteriales</taxon>
        <taxon>Sphingobacteriaceae</taxon>
        <taxon>Pedobacter</taxon>
    </lineage>
</organism>
<dbReference type="Proteomes" id="UP000051950">
    <property type="component" value="Unassembled WGS sequence"/>
</dbReference>
<comment type="caution">
    <text evidence="1">The sequence shown here is derived from an EMBL/GenBank/DDBJ whole genome shotgun (WGS) entry which is preliminary data.</text>
</comment>
<dbReference type="STRING" id="687842.ASU31_00315"/>
<dbReference type="AlphaFoldDB" id="A0A0T5VV71"/>